<dbReference type="EMBL" id="BSOT01000011">
    <property type="protein sequence ID" value="GLR72523.1"/>
    <property type="molecule type" value="Genomic_DNA"/>
</dbReference>
<dbReference type="GO" id="GO:0015097">
    <property type="term" value="F:mercury ion transmembrane transporter activity"/>
    <property type="evidence" value="ECO:0007669"/>
    <property type="project" value="InterPro"/>
</dbReference>
<dbReference type="Proteomes" id="UP001156601">
    <property type="component" value="Unassembled WGS sequence"/>
</dbReference>
<feature type="transmembrane region" description="Helical" evidence="1">
    <location>
        <begin position="31"/>
        <end position="53"/>
    </location>
</feature>
<keyword evidence="1" id="KW-0812">Transmembrane</keyword>
<reference evidence="2" key="1">
    <citation type="journal article" date="2014" name="Int. J. Syst. Evol. Microbiol.">
        <title>Complete genome sequence of Corynebacterium casei LMG S-19264T (=DSM 44701T), isolated from a smear-ripened cheese.</title>
        <authorList>
            <consortium name="US DOE Joint Genome Institute (JGI-PGF)"/>
            <person name="Walter F."/>
            <person name="Albersmeier A."/>
            <person name="Kalinowski J."/>
            <person name="Ruckert C."/>
        </authorList>
    </citation>
    <scope>NUCLEOTIDE SEQUENCE</scope>
    <source>
        <strain evidence="2">NBRC 110023</strain>
    </source>
</reference>
<organism evidence="2 3">
    <name type="scientific">Agaribacter marinus</name>
    <dbReference type="NCBI Taxonomy" id="1431249"/>
    <lineage>
        <taxon>Bacteria</taxon>
        <taxon>Pseudomonadati</taxon>
        <taxon>Pseudomonadota</taxon>
        <taxon>Gammaproteobacteria</taxon>
        <taxon>Alteromonadales</taxon>
        <taxon>Alteromonadaceae</taxon>
        <taxon>Agaribacter</taxon>
    </lineage>
</organism>
<feature type="transmembrane region" description="Helical" evidence="1">
    <location>
        <begin position="65"/>
        <end position="86"/>
    </location>
</feature>
<comment type="caution">
    <text evidence="2">The sequence shown here is derived from an EMBL/GenBank/DDBJ whole genome shotgun (WGS) entry which is preliminary data.</text>
</comment>
<keyword evidence="1" id="KW-0472">Membrane</keyword>
<evidence type="ECO:0008006" key="4">
    <source>
        <dbReference type="Google" id="ProtNLM"/>
    </source>
</evidence>
<proteinExistence type="predicted"/>
<sequence length="146" mass="16281">MQQFKSTDVVADDLAPAKIEKHLDTKRLDKLGVWITSLCALHCLALPLLLPIAPLIASSFFADAWFELAILSFSVVIGFAALFIGFHQYHRQLYPIYSLVAGALIYWNKDVFGHDFEPLTIAIGAILIIGAHLLNLRLCRRCKGCK</sequence>
<dbReference type="InterPro" id="IPR004891">
    <property type="entry name" value="Mercury-R_MerC"/>
</dbReference>
<evidence type="ECO:0000313" key="3">
    <source>
        <dbReference type="Proteomes" id="UP001156601"/>
    </source>
</evidence>
<reference evidence="2" key="2">
    <citation type="submission" date="2023-01" db="EMBL/GenBank/DDBJ databases">
        <title>Draft genome sequence of Agaribacter marinus strain NBRC 110023.</title>
        <authorList>
            <person name="Sun Q."/>
            <person name="Mori K."/>
        </authorList>
    </citation>
    <scope>NUCLEOTIDE SEQUENCE</scope>
    <source>
        <strain evidence="2">NBRC 110023</strain>
    </source>
</reference>
<feature type="transmembrane region" description="Helical" evidence="1">
    <location>
        <begin position="93"/>
        <end position="109"/>
    </location>
</feature>
<gene>
    <name evidence="2" type="ORF">GCM10007852_34310</name>
</gene>
<keyword evidence="1" id="KW-1133">Transmembrane helix</keyword>
<protein>
    <recommendedName>
        <fullName evidence="4">MerC mercury resistance protein</fullName>
    </recommendedName>
</protein>
<feature type="transmembrane region" description="Helical" evidence="1">
    <location>
        <begin position="121"/>
        <end position="139"/>
    </location>
</feature>
<name>A0AA37SZC3_9ALTE</name>
<keyword evidence="3" id="KW-1185">Reference proteome</keyword>
<dbReference type="Pfam" id="PF03203">
    <property type="entry name" value="MerC"/>
    <property type="match status" value="1"/>
</dbReference>
<dbReference type="AlphaFoldDB" id="A0AA37SZC3"/>
<evidence type="ECO:0000256" key="1">
    <source>
        <dbReference type="SAM" id="Phobius"/>
    </source>
</evidence>
<dbReference type="GO" id="GO:0016020">
    <property type="term" value="C:membrane"/>
    <property type="evidence" value="ECO:0007669"/>
    <property type="project" value="InterPro"/>
</dbReference>
<accession>A0AA37SZC3</accession>
<evidence type="ECO:0000313" key="2">
    <source>
        <dbReference type="EMBL" id="GLR72523.1"/>
    </source>
</evidence>